<keyword evidence="3" id="KW-1185">Reference proteome</keyword>
<accession>A0A7J0EU69</accession>
<dbReference type="OrthoDB" id="1930788at2759"/>
<protein>
    <submittedName>
        <fullName evidence="2">Uncharacterized protein</fullName>
    </submittedName>
</protein>
<feature type="region of interest" description="Disordered" evidence="1">
    <location>
        <begin position="25"/>
        <end position="44"/>
    </location>
</feature>
<proteinExistence type="predicted"/>
<name>A0A7J0EU69_9ERIC</name>
<dbReference type="PANTHER" id="PTHR35109:SF1">
    <property type="entry name" value="GLUTAMATE RACEMASE"/>
    <property type="match status" value="1"/>
</dbReference>
<reference evidence="2 3" key="1">
    <citation type="submission" date="2019-07" db="EMBL/GenBank/DDBJ databases">
        <title>De Novo Assembly of kiwifruit Actinidia rufa.</title>
        <authorList>
            <person name="Sugita-Konishi S."/>
            <person name="Sato K."/>
            <person name="Mori E."/>
            <person name="Abe Y."/>
            <person name="Kisaki G."/>
            <person name="Hamano K."/>
            <person name="Suezawa K."/>
            <person name="Otani M."/>
            <person name="Fukuda T."/>
            <person name="Manabe T."/>
            <person name="Gomi K."/>
            <person name="Tabuchi M."/>
            <person name="Akimitsu K."/>
            <person name="Kataoka I."/>
        </authorList>
    </citation>
    <scope>NUCLEOTIDE SEQUENCE [LARGE SCALE GENOMIC DNA]</scope>
    <source>
        <strain evidence="3">cv. Fuchu</strain>
    </source>
</reference>
<dbReference type="AlphaFoldDB" id="A0A7J0EU69"/>
<gene>
    <name evidence="2" type="ORF">Acr_07g0002410</name>
</gene>
<sequence>MTLLLRAIKQVGRGCTSMVAKVGLPADHHDDSINGHKRDDRASWVPHPRTGIYIPAGNDRVMDDVPAGAASLVQTHWLRNIDGVDKPQAK</sequence>
<evidence type="ECO:0000256" key="1">
    <source>
        <dbReference type="SAM" id="MobiDB-lite"/>
    </source>
</evidence>
<feature type="compositionally biased region" description="Basic and acidic residues" evidence="1">
    <location>
        <begin position="26"/>
        <end position="42"/>
    </location>
</feature>
<evidence type="ECO:0000313" key="3">
    <source>
        <dbReference type="Proteomes" id="UP000585474"/>
    </source>
</evidence>
<evidence type="ECO:0000313" key="2">
    <source>
        <dbReference type="EMBL" id="GFY90044.1"/>
    </source>
</evidence>
<dbReference type="Proteomes" id="UP000585474">
    <property type="component" value="Unassembled WGS sequence"/>
</dbReference>
<dbReference type="EMBL" id="BJWL01000007">
    <property type="protein sequence ID" value="GFY90044.1"/>
    <property type="molecule type" value="Genomic_DNA"/>
</dbReference>
<dbReference type="PANTHER" id="PTHR35109">
    <property type="entry name" value="GLUTAMATE RACEMASE"/>
    <property type="match status" value="1"/>
</dbReference>
<organism evidence="2 3">
    <name type="scientific">Actinidia rufa</name>
    <dbReference type="NCBI Taxonomy" id="165716"/>
    <lineage>
        <taxon>Eukaryota</taxon>
        <taxon>Viridiplantae</taxon>
        <taxon>Streptophyta</taxon>
        <taxon>Embryophyta</taxon>
        <taxon>Tracheophyta</taxon>
        <taxon>Spermatophyta</taxon>
        <taxon>Magnoliopsida</taxon>
        <taxon>eudicotyledons</taxon>
        <taxon>Gunneridae</taxon>
        <taxon>Pentapetalae</taxon>
        <taxon>asterids</taxon>
        <taxon>Ericales</taxon>
        <taxon>Actinidiaceae</taxon>
        <taxon>Actinidia</taxon>
    </lineage>
</organism>
<comment type="caution">
    <text evidence="2">The sequence shown here is derived from an EMBL/GenBank/DDBJ whole genome shotgun (WGS) entry which is preliminary data.</text>
</comment>